<comment type="caution">
    <text evidence="1">The sequence shown here is derived from an EMBL/GenBank/DDBJ whole genome shotgun (WGS) entry which is preliminary data.</text>
</comment>
<accession>A0ABT6GEW7</accession>
<dbReference type="RefSeq" id="WP_258547877.1">
    <property type="nucleotide sequence ID" value="NZ_JARSBO010000008.1"/>
</dbReference>
<evidence type="ECO:0000313" key="1">
    <source>
        <dbReference type="EMBL" id="MDG4720622.1"/>
    </source>
</evidence>
<gene>
    <name evidence="1" type="ORF">P7680_16580</name>
</gene>
<proteinExistence type="predicted"/>
<dbReference type="Proteomes" id="UP001529180">
    <property type="component" value="Unassembled WGS sequence"/>
</dbReference>
<reference evidence="1 2" key="1">
    <citation type="submission" date="2023-03" db="EMBL/GenBank/DDBJ databases">
        <title>Strain FZY0004 represents a novel species in the genus Thalassospira isolated from seawater.</title>
        <authorList>
            <person name="Fu Z.-Y."/>
        </authorList>
    </citation>
    <scope>NUCLEOTIDE SEQUENCE [LARGE SCALE GENOMIC DNA]</scope>
    <source>
        <strain evidence="1 2">FZY0004</strain>
    </source>
</reference>
<name>A0ABT6GEW7_9PROT</name>
<dbReference type="Gene3D" id="1.10.287.1080">
    <property type="entry name" value="MazG-like"/>
    <property type="match status" value="1"/>
</dbReference>
<sequence>MKKNCKNNTARIETQQAMCDWAEQTFGPVSDPKALWDRAMLEMAELGEAVADRDISEIGKEASDVLILLYRLVDQFGLHLDAELDAKMAINRARKWSSKGDGTGSHI</sequence>
<dbReference type="SUPFAM" id="SSF101386">
    <property type="entry name" value="all-alpha NTP pyrophosphatases"/>
    <property type="match status" value="1"/>
</dbReference>
<protein>
    <submittedName>
        <fullName evidence="1">Nucleotide pyrophosphohydrolase</fullName>
    </submittedName>
</protein>
<keyword evidence="2" id="KW-1185">Reference proteome</keyword>
<organism evidence="1 2">
    <name type="scientific">Thalassospira aquimaris</name>
    <dbReference type="NCBI Taxonomy" id="3037796"/>
    <lineage>
        <taxon>Bacteria</taxon>
        <taxon>Pseudomonadati</taxon>
        <taxon>Pseudomonadota</taxon>
        <taxon>Alphaproteobacteria</taxon>
        <taxon>Rhodospirillales</taxon>
        <taxon>Thalassospiraceae</taxon>
        <taxon>Thalassospira</taxon>
    </lineage>
</organism>
<dbReference type="EMBL" id="JARSBO010000008">
    <property type="protein sequence ID" value="MDG4720622.1"/>
    <property type="molecule type" value="Genomic_DNA"/>
</dbReference>
<evidence type="ECO:0000313" key="2">
    <source>
        <dbReference type="Proteomes" id="UP001529180"/>
    </source>
</evidence>